<feature type="compositionally biased region" description="Polar residues" evidence="1">
    <location>
        <begin position="386"/>
        <end position="417"/>
    </location>
</feature>
<feature type="compositionally biased region" description="Low complexity" evidence="1">
    <location>
        <begin position="327"/>
        <end position="344"/>
    </location>
</feature>
<keyword evidence="3" id="KW-1185">Reference proteome</keyword>
<reference evidence="2 3" key="1">
    <citation type="submission" date="2017-03" db="EMBL/GenBank/DDBJ databases">
        <title>Widespread Adenine N6-methylation of Active Genes in Fungi.</title>
        <authorList>
            <consortium name="DOE Joint Genome Institute"/>
            <person name="Mondo S.J."/>
            <person name="Dannebaum R.O."/>
            <person name="Kuo R.C."/>
            <person name="Louie K.B."/>
            <person name="Bewick A.J."/>
            <person name="Labutti K."/>
            <person name="Haridas S."/>
            <person name="Kuo A."/>
            <person name="Salamov A."/>
            <person name="Ahrendt S.R."/>
            <person name="Lau R."/>
            <person name="Bowen B.P."/>
            <person name="Lipzen A."/>
            <person name="Sullivan W."/>
            <person name="Andreopoulos W.B."/>
            <person name="Clum A."/>
            <person name="Lindquist E."/>
            <person name="Daum C."/>
            <person name="Northen T.R."/>
            <person name="Ramamoorthy G."/>
            <person name="Schmitz R.J."/>
            <person name="Gryganskyi A."/>
            <person name="Culley D."/>
            <person name="Magnuson J."/>
            <person name="James T.Y."/>
            <person name="O'Malley M.A."/>
            <person name="Stajich J.E."/>
            <person name="Spatafora J.W."/>
            <person name="Visel A."/>
            <person name="Grigoriev I.V."/>
        </authorList>
    </citation>
    <scope>NUCLEOTIDE SEQUENCE [LARGE SCALE GENOMIC DNA]</scope>
    <source>
        <strain evidence="2 3">NRRL Y-17943</strain>
    </source>
</reference>
<dbReference type="GeneID" id="33553916"/>
<feature type="region of interest" description="Disordered" evidence="1">
    <location>
        <begin position="455"/>
        <end position="512"/>
    </location>
</feature>
<feature type="compositionally biased region" description="Polar residues" evidence="1">
    <location>
        <begin position="1"/>
        <end position="27"/>
    </location>
</feature>
<feature type="compositionally biased region" description="Polar residues" evidence="1">
    <location>
        <begin position="966"/>
        <end position="976"/>
    </location>
</feature>
<feature type="compositionally biased region" description="Polar residues" evidence="1">
    <location>
        <begin position="455"/>
        <end position="470"/>
    </location>
</feature>
<feature type="region of interest" description="Disordered" evidence="1">
    <location>
        <begin position="301"/>
        <end position="437"/>
    </location>
</feature>
<dbReference type="EMBL" id="NBSH01000015">
    <property type="protein sequence ID" value="ORX34298.1"/>
    <property type="molecule type" value="Genomic_DNA"/>
</dbReference>
<feature type="region of interest" description="Disordered" evidence="1">
    <location>
        <begin position="76"/>
        <end position="265"/>
    </location>
</feature>
<dbReference type="InParanoid" id="A0A1Y1U8F8"/>
<feature type="region of interest" description="Disordered" evidence="1">
    <location>
        <begin position="669"/>
        <end position="701"/>
    </location>
</feature>
<protein>
    <submittedName>
        <fullName evidence="2">Uncharacterized protein</fullName>
    </submittedName>
</protein>
<evidence type="ECO:0000313" key="2">
    <source>
        <dbReference type="EMBL" id="ORX34298.1"/>
    </source>
</evidence>
<evidence type="ECO:0000313" key="3">
    <source>
        <dbReference type="Proteomes" id="UP000193218"/>
    </source>
</evidence>
<sequence length="1050" mass="111609">MNPNQSPFNAHPSLSSSAGPSRFTQADLQHPHGDADLQSHVSGASSSSSSHGYYVNPMASGSAESLDTLYTITQSTYGAPVPPARTSSLAMRGKQSQSSMDAGNLPSVQVTHPTPTKSRRLRRRTATAVGLESEIETLEAQAAAWSEDSPTRRSGAQIDTSAVGQQRPSSSGPGYGGEGMNLASMNPHERGRIRPDDDDGEEDEDEDEGPSETDRRKAVEEARRVRAREKGRERQRRKRERDKKAKETARLTGTSVPPTGPPATALMTATRLPIHARNAKVAMPTTPIGQSPNVAQPYPFSMSVPSSSSSSYSPLPQAPGGFYSGLSPSTTTSFASMSMSGQSSPNTLFSPSASTPSMGQQEAGGSSTNWPPHDGVLVMDTENRSKQQIGKTDRTSSQGPQSNQNPAAVVSLQSMSHKPSKRRKSEPEPEEYRDLKALPAGQVGLGVLIDESSWQGSASTSGLAAPTTNRPRYRRTHSEGATKPLSALATDPVPRTKSSTPPPLSALGSGYFSPGEPTQAGAFFATTVTVALSLSGLGATLEARLGLDEAGLQEIKDDLAGVFDRWRISKGLRAVSLSGPSGSAQMESSGSTMTAVTALGVDDLEMRDDSVINTNTGSINIAESPIRPHTAHVDSSFFTPAPMRTTRTEINVPQTMPNFAVPQMSNSQYLQPHESPLAQQRSTSSHGSQSSQHVRTRSLSSASMAARGLIISSAAAQTPPRPPAMLGQPPLRWTRNPGLQDIVIHGHGSGSEGPSTSPTLQTPSTGEGSFPSAESIGMVAAMNYQAQGQAPSGDGPMLHAQRLPESWQITGDPHRARTFMTHQEGMDQTVNLPRTGMDLGMLPGQVDMGSSHSTDLHVEMIRGGGGSEGSSTTDTSTTGADWGSKTSGPLDSPLTIASMSRSGSSHMAAPVPLSSMPRMYQSQQHGPSSQPRQPDYSQRHSPTPFAYHPPPGPSFVPLSEPIMDPSYSTPQSQRTIRQAVPFTPPTPVTIRSQALGPMLSDHSNMQQAHGMQGGPMYIPQGHYETDNHRMNDSHTQQSSQHHHNEDQRMN</sequence>
<name>A0A1Y1U8F8_9TREE</name>
<feature type="compositionally biased region" description="Polar residues" evidence="1">
    <location>
        <begin position="152"/>
        <end position="163"/>
    </location>
</feature>
<feature type="compositionally biased region" description="Basic and acidic residues" evidence="1">
    <location>
        <begin position="212"/>
        <end position="232"/>
    </location>
</feature>
<feature type="compositionally biased region" description="Low complexity" evidence="1">
    <location>
        <begin position="301"/>
        <end position="315"/>
    </location>
</feature>
<feature type="compositionally biased region" description="Basic and acidic residues" evidence="1">
    <location>
        <begin position="425"/>
        <end position="436"/>
    </location>
</feature>
<gene>
    <name evidence="2" type="ORF">BD324DRAFT_178308</name>
</gene>
<feature type="region of interest" description="Disordered" evidence="1">
    <location>
        <begin position="1"/>
        <end position="59"/>
    </location>
</feature>
<feature type="compositionally biased region" description="Low complexity" evidence="1">
    <location>
        <begin position="39"/>
        <end position="55"/>
    </location>
</feature>
<feature type="region of interest" description="Disordered" evidence="1">
    <location>
        <begin position="1000"/>
        <end position="1050"/>
    </location>
</feature>
<feature type="compositionally biased region" description="Polar residues" evidence="1">
    <location>
        <begin position="345"/>
        <end position="370"/>
    </location>
</feature>
<feature type="region of interest" description="Disordered" evidence="1">
    <location>
        <begin position="743"/>
        <end position="772"/>
    </location>
</feature>
<feature type="compositionally biased region" description="Low complexity" evidence="1">
    <location>
        <begin position="752"/>
        <end position="765"/>
    </location>
</feature>
<dbReference type="Proteomes" id="UP000193218">
    <property type="component" value="Unassembled WGS sequence"/>
</dbReference>
<accession>A0A1Y1U8F8</accession>
<dbReference type="RefSeq" id="XP_021868576.1">
    <property type="nucleotide sequence ID" value="XM_022012108.1"/>
</dbReference>
<feature type="compositionally biased region" description="Acidic residues" evidence="1">
    <location>
        <begin position="196"/>
        <end position="211"/>
    </location>
</feature>
<feature type="compositionally biased region" description="Low complexity" evidence="1">
    <location>
        <begin position="869"/>
        <end position="884"/>
    </location>
</feature>
<dbReference type="AlphaFoldDB" id="A0A1Y1U8F8"/>
<feature type="region of interest" description="Disordered" evidence="1">
    <location>
        <begin position="859"/>
        <end position="986"/>
    </location>
</feature>
<proteinExistence type="predicted"/>
<evidence type="ECO:0000256" key="1">
    <source>
        <dbReference type="SAM" id="MobiDB-lite"/>
    </source>
</evidence>
<feature type="compositionally biased region" description="Polar residues" evidence="1">
    <location>
        <begin position="885"/>
        <end position="905"/>
    </location>
</feature>
<feature type="compositionally biased region" description="Polar residues" evidence="1">
    <location>
        <begin position="85"/>
        <end position="116"/>
    </location>
</feature>
<dbReference type="OrthoDB" id="2597026at2759"/>
<feature type="compositionally biased region" description="Low complexity" evidence="1">
    <location>
        <begin position="679"/>
        <end position="692"/>
    </location>
</feature>
<feature type="compositionally biased region" description="Polar residues" evidence="1">
    <location>
        <begin position="920"/>
        <end position="941"/>
    </location>
</feature>
<feature type="compositionally biased region" description="Basic and acidic residues" evidence="1">
    <location>
        <begin position="1023"/>
        <end position="1032"/>
    </location>
</feature>
<comment type="caution">
    <text evidence="2">The sequence shown here is derived from an EMBL/GenBank/DDBJ whole genome shotgun (WGS) entry which is preliminary data.</text>
</comment>
<organism evidence="2 3">
    <name type="scientific">Kockovaella imperatae</name>
    <dbReference type="NCBI Taxonomy" id="4999"/>
    <lineage>
        <taxon>Eukaryota</taxon>
        <taxon>Fungi</taxon>
        <taxon>Dikarya</taxon>
        <taxon>Basidiomycota</taxon>
        <taxon>Agaricomycotina</taxon>
        <taxon>Tremellomycetes</taxon>
        <taxon>Tremellales</taxon>
        <taxon>Cuniculitremaceae</taxon>
        <taxon>Kockovaella</taxon>
    </lineage>
</organism>